<dbReference type="PANTHER" id="PTHR42999">
    <property type="entry name" value="ANTIBIOTIC RESISTANCE PROTEIN MCBG"/>
    <property type="match status" value="1"/>
</dbReference>
<dbReference type="EMBL" id="LNYX01000005">
    <property type="protein sequence ID" value="KTD65737.1"/>
    <property type="molecule type" value="Genomic_DNA"/>
</dbReference>
<dbReference type="PANTHER" id="PTHR42999:SF1">
    <property type="entry name" value="PENTAPEPTIDE REPEAT-CONTAINING PROTEIN"/>
    <property type="match status" value="1"/>
</dbReference>
<organism evidence="3 4">
    <name type="scientific">Legionella spiritensis</name>
    <dbReference type="NCBI Taxonomy" id="452"/>
    <lineage>
        <taxon>Bacteria</taxon>
        <taxon>Pseudomonadati</taxon>
        <taxon>Pseudomonadota</taxon>
        <taxon>Gammaproteobacteria</taxon>
        <taxon>Legionellales</taxon>
        <taxon>Legionellaceae</taxon>
        <taxon>Legionella</taxon>
    </lineage>
</organism>
<feature type="domain" description="DUF2169" evidence="2">
    <location>
        <begin position="20"/>
        <end position="283"/>
    </location>
</feature>
<evidence type="ECO:0000313" key="3">
    <source>
        <dbReference type="EMBL" id="KTD65737.1"/>
    </source>
</evidence>
<dbReference type="STRING" id="452.Lspi_0449"/>
<dbReference type="Pfam" id="PF09937">
    <property type="entry name" value="DUF2169"/>
    <property type="match status" value="1"/>
</dbReference>
<evidence type="ECO:0000259" key="2">
    <source>
        <dbReference type="Pfam" id="PF09937"/>
    </source>
</evidence>
<feature type="compositionally biased region" description="Basic and acidic residues" evidence="1">
    <location>
        <begin position="341"/>
        <end position="356"/>
    </location>
</feature>
<feature type="region of interest" description="Disordered" evidence="1">
    <location>
        <begin position="339"/>
        <end position="368"/>
    </location>
</feature>
<comment type="caution">
    <text evidence="3">The sequence shown here is derived from an EMBL/GenBank/DDBJ whole genome shotgun (WGS) entry which is preliminary data.</text>
</comment>
<dbReference type="SUPFAM" id="SSF141571">
    <property type="entry name" value="Pentapeptide repeat-like"/>
    <property type="match status" value="3"/>
</dbReference>
<evidence type="ECO:0000256" key="1">
    <source>
        <dbReference type="SAM" id="MobiDB-lite"/>
    </source>
</evidence>
<dbReference type="OrthoDB" id="237820at2"/>
<dbReference type="RefSeq" id="WP_058482389.1">
    <property type="nucleotide sequence ID" value="NZ_CAAAII010000003.1"/>
</dbReference>
<keyword evidence="4" id="KW-1185">Reference proteome</keyword>
<dbReference type="InterPro" id="IPR001646">
    <property type="entry name" value="5peptide_repeat"/>
</dbReference>
<dbReference type="Gene3D" id="2.160.20.80">
    <property type="entry name" value="E3 ubiquitin-protein ligase SopA"/>
    <property type="match status" value="2"/>
</dbReference>
<dbReference type="PATRIC" id="fig|452.5.peg.489"/>
<dbReference type="Proteomes" id="UP000054877">
    <property type="component" value="Unassembled WGS sequence"/>
</dbReference>
<protein>
    <submittedName>
        <fullName evidence="3">Pentapeptide repeats (8 copies)</fullName>
    </submittedName>
</protein>
<name>A0A0W0Z9L8_LEGSP</name>
<sequence>MNILKPPALQVVVNPYYYEQQHFLCVTAMLMFDFNERKYHIDTTVFWKTIQDNLGDDIKIDNYLPKESGCFFASGYCYSYDNDTNQSHATIKIGNHSKTVMVFGDRRRLRKDLYQATTKADYFDKIALGYENSFGGPGYPNNPLGKGYTENEAEELLLPNTELPNNDRTPAHFLPVYYDPRLAESLTRDDFRAGQDWPHYRRDFNGQRLMNIPEDQVLSRFLRRGEPYVIEHMNPTERIITGRLPDEVLRGFYRKSASKKIEELPLDFSNIWFFPHEEKGLSVFHGLLHVENFTSDPFEFIQFEIEPQPTPYDGEHYHRQWIERYSKLPAVAQPEKTGFVHRKEDPPDFSETEKQFKQASGLNEEEQSPEIRTFLKQMKQARPQDMADIVNVYMTHSLNRMDKKELDAIGTVNREQPPPKPRDLEAIKNEIKQMKLPDEQQDMIFKEMQVIQNSQTRLLSLQLASTRDPNHPRKATITREEVIDLHAKKIPIKDQCLAALDLSDLNLSGIQLSHCDLVQTNFNRSIVTDANLEHCFFEETSIDAADFSKSDLSYCILRSLNGTRTNLSKCRLEQASIEQCTFQDAFFLDIQSDHYTVFKTVFNNCYFNRLESASCSFVKSECIACDFSKSQLNLTTFVDCRFDKALLQQCHWQSCQFVNHRFINTTFKESSVTQTTHTNCEWQQVTIQDSDFSQNSFTKCVVKDCRFIKSNLNRFEAVNSQLDTIAIEHCDMTNSRFAQQSLIHNIHVTSCVLPESSLIQTELRHVDFKRCDLSRTQFNTCDITDMTLTQSLAREIRYVQCHIRSSTFERTDLLDAIIIQNQLSHCQFLDSNLFGANFNYCQKKNTITRRCIVKEVAIHEDHR</sequence>
<gene>
    <name evidence="3" type="ORF">Lspi_0449</name>
</gene>
<dbReference type="Pfam" id="PF13599">
    <property type="entry name" value="Pentapeptide_4"/>
    <property type="match status" value="1"/>
</dbReference>
<proteinExistence type="predicted"/>
<dbReference type="InterPro" id="IPR018683">
    <property type="entry name" value="DUF2169"/>
</dbReference>
<evidence type="ECO:0000313" key="4">
    <source>
        <dbReference type="Proteomes" id="UP000054877"/>
    </source>
</evidence>
<accession>A0A0W0Z9L8</accession>
<reference evidence="3 4" key="1">
    <citation type="submission" date="2015-11" db="EMBL/GenBank/DDBJ databases">
        <title>Genomic analysis of 38 Legionella species identifies large and diverse effector repertoires.</title>
        <authorList>
            <person name="Burstein D."/>
            <person name="Amaro F."/>
            <person name="Zusman T."/>
            <person name="Lifshitz Z."/>
            <person name="Cohen O."/>
            <person name="Gilbert J.A."/>
            <person name="Pupko T."/>
            <person name="Shuman H.A."/>
            <person name="Segal G."/>
        </authorList>
    </citation>
    <scope>NUCLEOTIDE SEQUENCE [LARGE SCALE GENOMIC DNA]</scope>
    <source>
        <strain evidence="3 4">Mt.St.Helens-9</strain>
    </source>
</reference>
<dbReference type="InterPro" id="IPR052949">
    <property type="entry name" value="PA_immunity-related"/>
</dbReference>
<dbReference type="Pfam" id="PF00805">
    <property type="entry name" value="Pentapeptide"/>
    <property type="match status" value="2"/>
</dbReference>
<dbReference type="AlphaFoldDB" id="A0A0W0Z9L8"/>